<dbReference type="Pfam" id="PF00481">
    <property type="entry name" value="PP2C"/>
    <property type="match status" value="1"/>
</dbReference>
<feature type="compositionally biased region" description="Low complexity" evidence="4">
    <location>
        <begin position="1751"/>
        <end position="1763"/>
    </location>
</feature>
<keyword evidence="8" id="KW-1185">Reference proteome</keyword>
<evidence type="ECO:0000256" key="1">
    <source>
        <dbReference type="ARBA" id="ARBA00022614"/>
    </source>
</evidence>
<dbReference type="STRING" id="240176.A8N7T3"/>
<dbReference type="SMART" id="SM00364">
    <property type="entry name" value="LRR_BAC"/>
    <property type="match status" value="12"/>
</dbReference>
<evidence type="ECO:0000259" key="5">
    <source>
        <dbReference type="PROSITE" id="PS50125"/>
    </source>
</evidence>
<keyword evidence="1" id="KW-0433">Leucine-rich repeat</keyword>
<dbReference type="SMART" id="SM00044">
    <property type="entry name" value="CYCc"/>
    <property type="match status" value="1"/>
</dbReference>
<dbReference type="InParanoid" id="A8N7T3"/>
<dbReference type="CDD" id="cd00143">
    <property type="entry name" value="PP2Cc"/>
    <property type="match status" value="1"/>
</dbReference>
<dbReference type="Pfam" id="PF00211">
    <property type="entry name" value="Guanylate_cyc"/>
    <property type="match status" value="1"/>
</dbReference>
<dbReference type="GO" id="GO:0035556">
    <property type="term" value="P:intracellular signal transduction"/>
    <property type="evidence" value="ECO:0007669"/>
    <property type="project" value="InterPro"/>
</dbReference>
<comment type="caution">
    <text evidence="7">The sequence shown here is derived from an EMBL/GenBank/DDBJ whole genome shotgun (WGS) entry which is preliminary data.</text>
</comment>
<dbReference type="GO" id="GO:0005737">
    <property type="term" value="C:cytoplasm"/>
    <property type="evidence" value="ECO:0007669"/>
    <property type="project" value="TreeGrafter"/>
</dbReference>
<dbReference type="Pfam" id="PF23598">
    <property type="entry name" value="LRR_14"/>
    <property type="match status" value="1"/>
</dbReference>
<feature type="region of interest" description="Disordered" evidence="4">
    <location>
        <begin position="276"/>
        <end position="303"/>
    </location>
</feature>
<dbReference type="Gene3D" id="3.30.70.1230">
    <property type="entry name" value="Nucleotide cyclase"/>
    <property type="match status" value="1"/>
</dbReference>
<dbReference type="KEGG" id="cci:CC1G_02340"/>
<evidence type="ECO:0000256" key="2">
    <source>
        <dbReference type="ARBA" id="ARBA00022723"/>
    </source>
</evidence>
<dbReference type="PROSITE" id="PS51450">
    <property type="entry name" value="LRR"/>
    <property type="match status" value="5"/>
</dbReference>
<dbReference type="InterPro" id="IPR055071">
    <property type="entry name" value="RA_PHLPP-like"/>
</dbReference>
<dbReference type="OrthoDB" id="2021138at2759"/>
<dbReference type="PANTHER" id="PTHR48051:SF1">
    <property type="entry name" value="RAS SUPPRESSOR PROTEIN 1"/>
    <property type="match status" value="1"/>
</dbReference>
<dbReference type="Gene3D" id="3.60.40.10">
    <property type="entry name" value="PPM-type phosphatase domain"/>
    <property type="match status" value="1"/>
</dbReference>
<feature type="compositionally biased region" description="Polar residues" evidence="4">
    <location>
        <begin position="293"/>
        <end position="302"/>
    </location>
</feature>
<dbReference type="OMA" id="QQVGYEE"/>
<feature type="region of interest" description="Disordered" evidence="4">
    <location>
        <begin position="20"/>
        <end position="174"/>
    </location>
</feature>
<dbReference type="Pfam" id="PF13855">
    <property type="entry name" value="LRR_8"/>
    <property type="match status" value="2"/>
</dbReference>
<proteinExistence type="predicted"/>
<dbReference type="InterPro" id="IPR055414">
    <property type="entry name" value="LRR_R13L4/SHOC2-like"/>
</dbReference>
<dbReference type="SUPFAM" id="SSF52075">
    <property type="entry name" value="Outer arm dynein light chain 1"/>
    <property type="match status" value="1"/>
</dbReference>
<dbReference type="Pfam" id="PF23010">
    <property type="entry name" value="RA_3"/>
    <property type="match status" value="1"/>
</dbReference>
<evidence type="ECO:0000259" key="6">
    <source>
        <dbReference type="PROSITE" id="PS51746"/>
    </source>
</evidence>
<evidence type="ECO:0000256" key="3">
    <source>
        <dbReference type="ARBA" id="ARBA00022737"/>
    </source>
</evidence>
<gene>
    <name evidence="7" type="ORF">CC1G_02340</name>
</gene>
<keyword evidence="3" id="KW-0677">Repeat</keyword>
<feature type="region of interest" description="Disordered" evidence="4">
    <location>
        <begin position="186"/>
        <end position="212"/>
    </location>
</feature>
<dbReference type="PROSITE" id="PS50125">
    <property type="entry name" value="GUANYLATE_CYCLASE_2"/>
    <property type="match status" value="1"/>
</dbReference>
<dbReference type="CDD" id="cd07302">
    <property type="entry name" value="CHD"/>
    <property type="match status" value="1"/>
</dbReference>
<dbReference type="SMART" id="SM00369">
    <property type="entry name" value="LRR_TYP"/>
    <property type="match status" value="11"/>
</dbReference>
<dbReference type="GeneID" id="6007341"/>
<dbReference type="SMART" id="SM00332">
    <property type="entry name" value="PP2Cc"/>
    <property type="match status" value="1"/>
</dbReference>
<dbReference type="InterPro" id="IPR036457">
    <property type="entry name" value="PPM-type-like_dom_sf"/>
</dbReference>
<evidence type="ECO:0000256" key="4">
    <source>
        <dbReference type="SAM" id="MobiDB-lite"/>
    </source>
</evidence>
<dbReference type="EMBL" id="AACS02000003">
    <property type="protein sequence ID" value="EAU90953.2"/>
    <property type="molecule type" value="Genomic_DNA"/>
</dbReference>
<feature type="compositionally biased region" description="Polar residues" evidence="4">
    <location>
        <begin position="107"/>
        <end position="117"/>
    </location>
</feature>
<feature type="compositionally biased region" description="Basic and acidic residues" evidence="4">
    <location>
        <begin position="350"/>
        <end position="359"/>
    </location>
</feature>
<dbReference type="HOGENOM" id="CLU_000430_1_1_1"/>
<evidence type="ECO:0000313" key="8">
    <source>
        <dbReference type="Proteomes" id="UP000001861"/>
    </source>
</evidence>
<feature type="compositionally biased region" description="Pro residues" evidence="4">
    <location>
        <begin position="40"/>
        <end position="49"/>
    </location>
</feature>
<protein>
    <submittedName>
        <fullName evidence="7">Adenylate cyclase</fullName>
    </submittedName>
</protein>
<reference evidence="7 8" key="1">
    <citation type="journal article" date="2010" name="Proc. Natl. Acad. Sci. U.S.A.">
        <title>Insights into evolution of multicellular fungi from the assembled chromosomes of the mushroom Coprinopsis cinerea (Coprinus cinereus).</title>
        <authorList>
            <person name="Stajich J.E."/>
            <person name="Wilke S.K."/>
            <person name="Ahren D."/>
            <person name="Au C.H."/>
            <person name="Birren B.W."/>
            <person name="Borodovsky M."/>
            <person name="Burns C."/>
            <person name="Canback B."/>
            <person name="Casselton L.A."/>
            <person name="Cheng C.K."/>
            <person name="Deng J."/>
            <person name="Dietrich F.S."/>
            <person name="Fargo D.C."/>
            <person name="Farman M.L."/>
            <person name="Gathman A.C."/>
            <person name="Goldberg J."/>
            <person name="Guigo R."/>
            <person name="Hoegger P.J."/>
            <person name="Hooker J.B."/>
            <person name="Huggins A."/>
            <person name="James T.Y."/>
            <person name="Kamada T."/>
            <person name="Kilaru S."/>
            <person name="Kodira C."/>
            <person name="Kues U."/>
            <person name="Kupfer D."/>
            <person name="Kwan H.S."/>
            <person name="Lomsadze A."/>
            <person name="Li W."/>
            <person name="Lilly W.W."/>
            <person name="Ma L.J."/>
            <person name="Mackey A.J."/>
            <person name="Manning G."/>
            <person name="Martin F."/>
            <person name="Muraguchi H."/>
            <person name="Natvig D.O."/>
            <person name="Palmerini H."/>
            <person name="Ramesh M.A."/>
            <person name="Rehmeyer C.J."/>
            <person name="Roe B.A."/>
            <person name="Shenoy N."/>
            <person name="Stanke M."/>
            <person name="Ter-Hovhannisyan V."/>
            <person name="Tunlid A."/>
            <person name="Velagapudi R."/>
            <person name="Vision T.J."/>
            <person name="Zeng Q."/>
            <person name="Zolan M.E."/>
            <person name="Pukkila P.J."/>
        </authorList>
    </citation>
    <scope>NUCLEOTIDE SEQUENCE [LARGE SCALE GENOMIC DNA]</scope>
    <source>
        <strain evidence="8">Okayama-7 / 130 / ATCC MYA-4618 / FGSC 9003</strain>
    </source>
</reference>
<dbReference type="InterPro" id="IPR001611">
    <property type="entry name" value="Leu-rich_rpt"/>
</dbReference>
<feature type="compositionally biased region" description="Polar residues" evidence="4">
    <location>
        <begin position="60"/>
        <end position="76"/>
    </location>
</feature>
<feature type="domain" description="PPM-type phosphatase" evidence="6">
    <location>
        <begin position="1107"/>
        <end position="1417"/>
    </location>
</feature>
<dbReference type="Gene3D" id="3.80.10.10">
    <property type="entry name" value="Ribonuclease Inhibitor"/>
    <property type="match status" value="3"/>
</dbReference>
<feature type="domain" description="Guanylate cyclase" evidence="5">
    <location>
        <begin position="1467"/>
        <end position="1603"/>
    </location>
</feature>
<dbReference type="GO" id="GO:0009190">
    <property type="term" value="P:cyclic nucleotide biosynthetic process"/>
    <property type="evidence" value="ECO:0007669"/>
    <property type="project" value="InterPro"/>
</dbReference>
<dbReference type="SMART" id="SM00365">
    <property type="entry name" value="LRR_SD22"/>
    <property type="match status" value="8"/>
</dbReference>
<dbReference type="FunCoup" id="A8N7T3">
    <property type="interactions" value="92"/>
</dbReference>
<dbReference type="InterPro" id="IPR029787">
    <property type="entry name" value="Nucleotide_cyclase"/>
</dbReference>
<dbReference type="SUPFAM" id="SSF81606">
    <property type="entry name" value="PP2C-like"/>
    <property type="match status" value="1"/>
</dbReference>
<evidence type="ECO:0000313" key="7">
    <source>
        <dbReference type="EMBL" id="EAU90953.2"/>
    </source>
</evidence>
<dbReference type="InterPro" id="IPR001932">
    <property type="entry name" value="PPM-type_phosphatase-like_dom"/>
</dbReference>
<keyword evidence="2" id="KW-0479">Metal-binding</keyword>
<dbReference type="Proteomes" id="UP000001861">
    <property type="component" value="Unassembled WGS sequence"/>
</dbReference>
<dbReference type="RefSeq" id="XP_001830889.2">
    <property type="nucleotide sequence ID" value="XM_001830837.2"/>
</dbReference>
<dbReference type="InterPro" id="IPR003591">
    <property type="entry name" value="Leu-rich_rpt_typical-subtyp"/>
</dbReference>
<dbReference type="VEuPathDB" id="FungiDB:CC1G_02340"/>
<feature type="region of interest" description="Disordered" evidence="4">
    <location>
        <begin position="1728"/>
        <end position="1771"/>
    </location>
</feature>
<feature type="compositionally biased region" description="Basic and acidic residues" evidence="4">
    <location>
        <begin position="93"/>
        <end position="106"/>
    </location>
</feature>
<sequence>MTEVSLRLSEDAVDHNGVARMTHIAPGPANDDSTIAPWLDIPPTPPPKSPLRSFNFPKVSVSSIATTRNGSYSNGSRYPRHSESQSTLSIPPDNRRSVEGDGDSSRHNFYSGSSSHSNEIRKSKSSIGLNVLSKLRGRPSKANLALSDSKSTDASQHPSLQPPEPPLPSSSFMNLASANSSFLSLGKSAKGKEKRKQSRHPPTPPEKDELEHQHLMDLDIRDMSGIIDPRAHSAQRHEPSSPSLSSGRSDYGVFLRHQPAGSDYRQLQPSDFSNPFVKSSSHSGRRANDRRISPTTVISPNGTLYRHHATNSIISTGAEGSPTWVPPESWAVENYDEDAMEAAAYSSSDESVHGSHSVDRPTPLTERPTLPPPVADPSTPKAMRRKRPRSSHSDKLIYRMKIFHSNGSWRHVAISLDCTVAQLNKELFAKAKWDSDRKDRLYLSEGGRERLLGPTERPAKIVKRRLTLAGYLPIDGLDTLGLEDLPFLFRFSYKSQLLGPPEEDLNFESFDFIDLTGRSLRTIPVLLHQNADSIVSLKLSRNPMLEIPLDFIQSCSLLRDLRLSNMAMKKVPQSVQYSSTLHRLDLSSNRIADLTDAYLDHIPNLLELNVMNNKLEKLPWHFGRLRCLVTLNISNNRFTEFPKEVFQMKNLRTLDVSFNTIKVIPEELGQLAELEHFLLVGNQISKFPDQARELHNLSMLDCRRNSVSDLTIVLMLPKIQQVYADHNAISSLDLSIGPNMKGLDVSHNDITQLSLIPGPVGRSPYSLTSLDLSYTKLSSLDDLALGTLTSLKTLKLDHNTIRSIPDTLGELSWLETLTVSDNRLDSLPDSIGRLQKLETLDAHNNSLSELPQSLWNCASLTRINVTSNFLGSWHDPPVSSDVGIDDASSLYLARKGSTASTTSTSGLPPLVHSLERLYLGENRLTEESIHPLMIFKELRVLNLSFNELQELPPIFFRNMTQLEELYLSGNKLTSIPTEDLHRMTRLSTLFLNGNRLQTLPQELGKLKDLSILDVGSNMLKYNINNWEFDWNWNFNKKLKYLNLSGNNRLQIKSESSRNSASHNRTSRLDFASLGRQTLAGFKELASLRVLGLMDVTIATTGTDASVDIPDETDIRRVRTSPSTVNGMAYGIADSLGRNDVLNMLDLVREFPASPGEPKPNKAIFAMFGRCQPPKGLLPGTSPNKLSKFLHDHFTEVFIRQMNELPEKKGGVSDALRRTFLELNQKLWEHIHQLKRKNSQATPMPAPNGTLVNSGFDPGLLNIGATSVVLYVVDKRIYVANVGDAVAVLSRAGVAHRLSHRHHPYDREETAHIRSAEGWVSPNGLINDQVEVSRSFGHFNLVPVVRAAPDIFSQPLGDRDEFIIIANRGLWEFVPHQTAVDIARTVAHIDPMIAAQKLRDFAISYGADGSTMIMVIMVSDLFKDPRSRQPTLDNIVLPAKVPKRKKEERIPGNRHLPPEVDAPTGHIAIAFTDIRNSTHLWEVNPGMPTAMHLHNHLLRYHLRRCGGYEVKTEGDSFMVSFPTALAAVWWCVTVQKELLNVSWPLEILECEDGKEIRDEAGNIIARGLSVRMGIHCGVPVCETDWITNRMDYFGSMVNRSARVNSHAQGGQIMVSADVLREINARIYDKVEEQTEYSRNQPQDAIDGIREIGISLIPVGEVKLKGFEFTEMLTAVYPKGLEHRHGMKDANVSGAASRIQFSVPQTKELGILCLRLEALSGGYLFKTPPPARKGSIASQTASLLPGAGPHPGSSSNTTEEATSNEAEAEPQGPPVIVADPETLLPPINDQISDADLMRIIDWFAMRIENAVNMLAHRYCPPNMDRVNFINALIEGEQLDARTLEYISGILKRIS</sequence>
<feature type="region of interest" description="Disordered" evidence="4">
    <location>
        <begin position="343"/>
        <end position="392"/>
    </location>
</feature>
<dbReference type="SUPFAM" id="SSF55073">
    <property type="entry name" value="Nucleotide cyclase"/>
    <property type="match status" value="1"/>
</dbReference>
<organism evidence="7 8">
    <name type="scientific">Coprinopsis cinerea (strain Okayama-7 / 130 / ATCC MYA-4618 / FGSC 9003)</name>
    <name type="common">Inky cap fungus</name>
    <name type="synonym">Hormographiella aspergillata</name>
    <dbReference type="NCBI Taxonomy" id="240176"/>
    <lineage>
        <taxon>Eukaryota</taxon>
        <taxon>Fungi</taxon>
        <taxon>Dikarya</taxon>
        <taxon>Basidiomycota</taxon>
        <taxon>Agaricomycotina</taxon>
        <taxon>Agaricomycetes</taxon>
        <taxon>Agaricomycetidae</taxon>
        <taxon>Agaricales</taxon>
        <taxon>Agaricineae</taxon>
        <taxon>Psathyrellaceae</taxon>
        <taxon>Coprinopsis</taxon>
    </lineage>
</organism>
<dbReference type="eggNOG" id="KOG0618">
    <property type="taxonomic scope" value="Eukaryota"/>
</dbReference>
<dbReference type="PANTHER" id="PTHR48051">
    <property type="match status" value="1"/>
</dbReference>
<dbReference type="InterPro" id="IPR032675">
    <property type="entry name" value="LRR_dom_sf"/>
</dbReference>
<dbReference type="InterPro" id="IPR050216">
    <property type="entry name" value="LRR_domain-containing"/>
</dbReference>
<name>A8N7T3_COPC7</name>
<dbReference type="GO" id="GO:0046872">
    <property type="term" value="F:metal ion binding"/>
    <property type="evidence" value="ECO:0007669"/>
    <property type="project" value="UniProtKB-KW"/>
</dbReference>
<dbReference type="PROSITE" id="PS51746">
    <property type="entry name" value="PPM_2"/>
    <property type="match status" value="1"/>
</dbReference>
<dbReference type="SUPFAM" id="SSF52058">
    <property type="entry name" value="L domain-like"/>
    <property type="match status" value="2"/>
</dbReference>
<dbReference type="InterPro" id="IPR001054">
    <property type="entry name" value="A/G_cyclase"/>
</dbReference>
<accession>A8N7T3</accession>